<proteinExistence type="predicted"/>
<dbReference type="AlphaFoldDB" id="A0A7W6FR60"/>
<feature type="domain" description="Phage head morphogenesis" evidence="1">
    <location>
        <begin position="158"/>
        <end position="244"/>
    </location>
</feature>
<dbReference type="RefSeq" id="WP_188073298.1">
    <property type="nucleotide sequence ID" value="NZ_BSPS01000180.1"/>
</dbReference>
<accession>A0A7W6FR60</accession>
<gene>
    <name evidence="2" type="ORF">GGR43_003573</name>
</gene>
<dbReference type="Proteomes" id="UP000571950">
    <property type="component" value="Unassembled WGS sequence"/>
</dbReference>
<keyword evidence="3" id="KW-1185">Reference proteome</keyword>
<evidence type="ECO:0000259" key="1">
    <source>
        <dbReference type="Pfam" id="PF04233"/>
    </source>
</evidence>
<organism evidence="2 3">
    <name type="scientific">Sphingobium jiangsuense</name>
    <dbReference type="NCBI Taxonomy" id="870476"/>
    <lineage>
        <taxon>Bacteria</taxon>
        <taxon>Pseudomonadati</taxon>
        <taxon>Pseudomonadota</taxon>
        <taxon>Alphaproteobacteria</taxon>
        <taxon>Sphingomonadales</taxon>
        <taxon>Sphingomonadaceae</taxon>
        <taxon>Sphingobium</taxon>
    </lineage>
</organism>
<comment type="caution">
    <text evidence="2">The sequence shown here is derived from an EMBL/GenBank/DDBJ whole genome shotgun (WGS) entry which is preliminary data.</text>
</comment>
<name>A0A7W6FR60_9SPHN</name>
<dbReference type="InterPro" id="IPR006528">
    <property type="entry name" value="Phage_head_morphogenesis_dom"/>
</dbReference>
<reference evidence="2 3" key="1">
    <citation type="submission" date="2020-08" db="EMBL/GenBank/DDBJ databases">
        <title>Genomic Encyclopedia of Type Strains, Phase IV (KMG-IV): sequencing the most valuable type-strain genomes for metagenomic binning, comparative biology and taxonomic classification.</title>
        <authorList>
            <person name="Goeker M."/>
        </authorList>
    </citation>
    <scope>NUCLEOTIDE SEQUENCE [LARGE SCALE GENOMIC DNA]</scope>
    <source>
        <strain evidence="2 3">DSM 26189</strain>
    </source>
</reference>
<protein>
    <recommendedName>
        <fullName evidence="1">Phage head morphogenesis domain-containing protein</fullName>
    </recommendedName>
</protein>
<sequence>MAFDLPAIVRASGKRRDITLRAIEPTKAQATDLAAILVQAATIWAENIDAIIAGYDPPPLPTADALVFDTADQMQAAIDQTASEFMTRLVTVITPALRRWAVRAETVHRSKWAAAVKAGTGVDLATILTAQPVEEALSTWLARNVALVRNVSDVTQAKIADAVFRGYQSRTPVRDVAKEIREAVGGSRARAVRIAADQNSKLSATLDRERQAEAGIEQIRWRHSGKLHPRSWHVARNGKVYDLRTGKAADGGEAIPADDRAGMAPWCGCREQAYIALLDDIEDEES</sequence>
<dbReference type="EMBL" id="JACIDT010000015">
    <property type="protein sequence ID" value="MBB3927836.1"/>
    <property type="molecule type" value="Genomic_DNA"/>
</dbReference>
<evidence type="ECO:0000313" key="3">
    <source>
        <dbReference type="Proteomes" id="UP000571950"/>
    </source>
</evidence>
<dbReference type="Pfam" id="PF04233">
    <property type="entry name" value="Phage_Mu_F"/>
    <property type="match status" value="1"/>
</dbReference>
<evidence type="ECO:0000313" key="2">
    <source>
        <dbReference type="EMBL" id="MBB3927836.1"/>
    </source>
</evidence>